<accession>A0ABD1ZMI3</accession>
<dbReference type="EMBL" id="JBHFFA010000001">
    <property type="protein sequence ID" value="KAL2652540.1"/>
    <property type="molecule type" value="Genomic_DNA"/>
</dbReference>
<evidence type="ECO:0000256" key="1">
    <source>
        <dbReference type="SAM" id="MobiDB-lite"/>
    </source>
</evidence>
<dbReference type="Proteomes" id="UP001605036">
    <property type="component" value="Unassembled WGS sequence"/>
</dbReference>
<reference evidence="2 3" key="1">
    <citation type="submission" date="2024-09" db="EMBL/GenBank/DDBJ databases">
        <title>Chromosome-scale assembly of Riccia fluitans.</title>
        <authorList>
            <person name="Paukszto L."/>
            <person name="Sawicki J."/>
            <person name="Karawczyk K."/>
            <person name="Piernik-Szablinska J."/>
            <person name="Szczecinska M."/>
            <person name="Mazdziarz M."/>
        </authorList>
    </citation>
    <scope>NUCLEOTIDE SEQUENCE [LARGE SCALE GENOMIC DNA]</scope>
    <source>
        <strain evidence="2">Rf_01</strain>
        <tissue evidence="2">Aerial parts of the thallus</tissue>
    </source>
</reference>
<feature type="region of interest" description="Disordered" evidence="1">
    <location>
        <begin position="58"/>
        <end position="97"/>
    </location>
</feature>
<proteinExistence type="predicted"/>
<keyword evidence="3" id="KW-1185">Reference proteome</keyword>
<sequence>MIRQRLTASYVEVQVQAEEILVVGHSTRAEASRKEKVKAPMVDEDEIPVIVPILNEEVPNAKEETVQRGNKQRQDSPKIPADKPKSRKKTKVTKKPHKMIDLSNESQEVKQEKQTILPEDILQLLESDIIEKFCLSLVYGEQKIIPILHILEGNRTQVEADVGRQITFMEIALHLSKENRQEERQKL</sequence>
<dbReference type="AlphaFoldDB" id="A0ABD1ZMI3"/>
<evidence type="ECO:0000313" key="2">
    <source>
        <dbReference type="EMBL" id="KAL2652540.1"/>
    </source>
</evidence>
<comment type="caution">
    <text evidence="2">The sequence shown here is derived from an EMBL/GenBank/DDBJ whole genome shotgun (WGS) entry which is preliminary data.</text>
</comment>
<feature type="compositionally biased region" description="Basic residues" evidence="1">
    <location>
        <begin position="85"/>
        <end position="97"/>
    </location>
</feature>
<name>A0ABD1ZMI3_9MARC</name>
<protein>
    <submittedName>
        <fullName evidence="2">Uncharacterized protein</fullName>
    </submittedName>
</protein>
<gene>
    <name evidence="2" type="ORF">R1flu_020668</name>
</gene>
<organism evidence="2 3">
    <name type="scientific">Riccia fluitans</name>
    <dbReference type="NCBI Taxonomy" id="41844"/>
    <lineage>
        <taxon>Eukaryota</taxon>
        <taxon>Viridiplantae</taxon>
        <taxon>Streptophyta</taxon>
        <taxon>Embryophyta</taxon>
        <taxon>Marchantiophyta</taxon>
        <taxon>Marchantiopsida</taxon>
        <taxon>Marchantiidae</taxon>
        <taxon>Marchantiales</taxon>
        <taxon>Ricciaceae</taxon>
        <taxon>Riccia</taxon>
    </lineage>
</organism>
<evidence type="ECO:0000313" key="3">
    <source>
        <dbReference type="Proteomes" id="UP001605036"/>
    </source>
</evidence>
<feature type="compositionally biased region" description="Basic and acidic residues" evidence="1">
    <location>
        <begin position="59"/>
        <end position="84"/>
    </location>
</feature>